<protein>
    <recommendedName>
        <fullName evidence="4">Transglutaminase-like domain-containing protein</fullName>
    </recommendedName>
</protein>
<dbReference type="GO" id="GO:0003810">
    <property type="term" value="F:protein-glutamine gamma-glutamyltransferase activity"/>
    <property type="evidence" value="ECO:0007669"/>
    <property type="project" value="InterPro"/>
</dbReference>
<reference evidence="5" key="1">
    <citation type="journal article" date="2021" name="Mol. Ecol. Resour.">
        <title>Apolygus lucorum genome provides insights into omnivorousness and mesophyll feeding.</title>
        <authorList>
            <person name="Liu Y."/>
            <person name="Liu H."/>
            <person name="Wang H."/>
            <person name="Huang T."/>
            <person name="Liu B."/>
            <person name="Yang B."/>
            <person name="Yin L."/>
            <person name="Li B."/>
            <person name="Zhang Y."/>
            <person name="Zhang S."/>
            <person name="Jiang F."/>
            <person name="Zhang X."/>
            <person name="Ren Y."/>
            <person name="Wang B."/>
            <person name="Wang S."/>
            <person name="Lu Y."/>
            <person name="Wu K."/>
            <person name="Fan W."/>
            <person name="Wang G."/>
        </authorList>
    </citation>
    <scope>NUCLEOTIDE SEQUENCE</scope>
    <source>
        <strain evidence="5">12Hb</strain>
    </source>
</reference>
<evidence type="ECO:0000256" key="3">
    <source>
        <dbReference type="PIRSR" id="PIRSR000459-2"/>
    </source>
</evidence>
<accession>A0A6A4IHS9</accession>
<dbReference type="Pfam" id="PF01841">
    <property type="entry name" value="Transglut_core"/>
    <property type="match status" value="1"/>
</dbReference>
<feature type="active site" evidence="2">
    <location>
        <position position="384"/>
    </location>
</feature>
<dbReference type="AlphaFoldDB" id="A0A6A4IHS9"/>
<evidence type="ECO:0000256" key="2">
    <source>
        <dbReference type="PIRSR" id="PIRSR000459-1"/>
    </source>
</evidence>
<dbReference type="InterPro" id="IPR002931">
    <property type="entry name" value="Transglutaminase-like"/>
</dbReference>
<evidence type="ECO:0000313" key="5">
    <source>
        <dbReference type="EMBL" id="KAF6215357.1"/>
    </source>
</evidence>
<dbReference type="Pfam" id="PF00868">
    <property type="entry name" value="Transglut_N"/>
    <property type="match status" value="1"/>
</dbReference>
<name>A0A6A4IHS9_APOLU</name>
<keyword evidence="3" id="KW-0106">Calcium</keyword>
<evidence type="ECO:0000259" key="4">
    <source>
        <dbReference type="SMART" id="SM00460"/>
    </source>
</evidence>
<dbReference type="InterPro" id="IPR001102">
    <property type="entry name" value="Transglutaminase_N"/>
</dbReference>
<feature type="binding site" evidence="3">
    <location>
        <position position="449"/>
    </location>
    <ligand>
        <name>Ca(2+)</name>
        <dbReference type="ChEBI" id="CHEBI:29108"/>
    </ligand>
</feature>
<comment type="similarity">
    <text evidence="1">Belongs to the transglutaminase superfamily. Transglutaminase family.</text>
</comment>
<dbReference type="InterPro" id="IPR038765">
    <property type="entry name" value="Papain-like_cys_pep_sf"/>
</dbReference>
<dbReference type="OrthoDB" id="437511at2759"/>
<keyword evidence="6" id="KW-1185">Reference proteome</keyword>
<dbReference type="SUPFAM" id="SSF49309">
    <property type="entry name" value="Transglutaminase, two C-terminal domains"/>
    <property type="match status" value="2"/>
</dbReference>
<dbReference type="FunFam" id="2.60.40.10:FF:000171">
    <property type="entry name" value="protein-glutamine gamma-glutamyltransferase 6"/>
    <property type="match status" value="1"/>
</dbReference>
<dbReference type="PANTHER" id="PTHR11590">
    <property type="entry name" value="PROTEIN-GLUTAMINE GAMMA-GLUTAMYLTRANSFERASE"/>
    <property type="match status" value="1"/>
</dbReference>
<dbReference type="PANTHER" id="PTHR11590:SF52">
    <property type="entry name" value="HEMOCYTE PROTEIN-GLUTAMINE GAMMA-GLUTAMYLTRANSFERASE-LIKE PROTEIN"/>
    <property type="match status" value="1"/>
</dbReference>
<evidence type="ECO:0000313" key="6">
    <source>
        <dbReference type="Proteomes" id="UP000466442"/>
    </source>
</evidence>
<dbReference type="InterPro" id="IPR013783">
    <property type="entry name" value="Ig-like_fold"/>
</dbReference>
<dbReference type="FunFam" id="2.60.40.10:FF:000090">
    <property type="entry name" value="Protein-glutamine gamma-glutamyltransferase 2"/>
    <property type="match status" value="1"/>
</dbReference>
<dbReference type="InterPro" id="IPR050779">
    <property type="entry name" value="Transglutaminase"/>
</dbReference>
<dbReference type="GO" id="GO:0046872">
    <property type="term" value="F:metal ion binding"/>
    <property type="evidence" value="ECO:0007669"/>
    <property type="project" value="UniProtKB-KW"/>
</dbReference>
<dbReference type="Gene3D" id="3.90.260.10">
    <property type="entry name" value="Transglutaminase-like"/>
    <property type="match status" value="1"/>
</dbReference>
<proteinExistence type="inferred from homology"/>
<dbReference type="PIRSF" id="PIRSF000459">
    <property type="entry name" value="TGM_EBP42"/>
    <property type="match status" value="1"/>
</dbReference>
<keyword evidence="3" id="KW-0479">Metal-binding</keyword>
<dbReference type="InterPro" id="IPR023608">
    <property type="entry name" value="Transglutaminase_animal"/>
</dbReference>
<dbReference type="InterPro" id="IPR008958">
    <property type="entry name" value="Transglutaminase_C"/>
</dbReference>
<dbReference type="InterPro" id="IPR036238">
    <property type="entry name" value="Transglutaminase_C_sf"/>
</dbReference>
<feature type="binding site" evidence="3">
    <location>
        <position position="447"/>
    </location>
    <ligand>
        <name>Ca(2+)</name>
        <dbReference type="ChEBI" id="CHEBI:29108"/>
    </ligand>
</feature>
<feature type="binding site" evidence="3">
    <location>
        <position position="504"/>
    </location>
    <ligand>
        <name>Ca(2+)</name>
        <dbReference type="ChEBI" id="CHEBI:29108"/>
    </ligand>
</feature>
<dbReference type="EMBL" id="WIXP02000002">
    <property type="protein sequence ID" value="KAF6215357.1"/>
    <property type="molecule type" value="Genomic_DNA"/>
</dbReference>
<dbReference type="Pfam" id="PF00927">
    <property type="entry name" value="Transglut_C"/>
    <property type="match status" value="2"/>
</dbReference>
<comment type="cofactor">
    <cofactor evidence="3">
        <name>Ca(2+)</name>
        <dbReference type="ChEBI" id="CHEBI:29108"/>
    </cofactor>
    <text evidence="3">Binds 1 Ca(2+) ion per subunit.</text>
</comment>
<comment type="caution">
    <text evidence="5">The sequence shown here is derived from an EMBL/GenBank/DDBJ whole genome shotgun (WGS) entry which is preliminary data.</text>
</comment>
<dbReference type="FunFam" id="3.90.260.10:FF:000002">
    <property type="entry name" value="Erythrocyte membrane protein band 4.2"/>
    <property type="match status" value="1"/>
</dbReference>
<feature type="domain" description="Transglutaminase-like" evidence="4">
    <location>
        <begin position="313"/>
        <end position="410"/>
    </location>
</feature>
<dbReference type="Gene3D" id="2.60.40.10">
    <property type="entry name" value="Immunoglobulins"/>
    <property type="match status" value="3"/>
</dbReference>
<dbReference type="SUPFAM" id="SSF81296">
    <property type="entry name" value="E set domains"/>
    <property type="match status" value="1"/>
</dbReference>
<dbReference type="Proteomes" id="UP000466442">
    <property type="component" value="Unassembled WGS sequence"/>
</dbReference>
<feature type="active site" evidence="2">
    <location>
        <position position="321"/>
    </location>
</feature>
<dbReference type="SUPFAM" id="SSF54001">
    <property type="entry name" value="Cysteine proteinases"/>
    <property type="match status" value="1"/>
</dbReference>
<dbReference type="InterPro" id="IPR036985">
    <property type="entry name" value="Transglutaminase-like_sf"/>
</dbReference>
<organism evidence="5 6">
    <name type="scientific">Apolygus lucorum</name>
    <name type="common">Small green plant bug</name>
    <name type="synonym">Lygocoris lucorum</name>
    <dbReference type="NCBI Taxonomy" id="248454"/>
    <lineage>
        <taxon>Eukaryota</taxon>
        <taxon>Metazoa</taxon>
        <taxon>Ecdysozoa</taxon>
        <taxon>Arthropoda</taxon>
        <taxon>Hexapoda</taxon>
        <taxon>Insecta</taxon>
        <taxon>Pterygota</taxon>
        <taxon>Neoptera</taxon>
        <taxon>Paraneoptera</taxon>
        <taxon>Hemiptera</taxon>
        <taxon>Heteroptera</taxon>
        <taxon>Panheteroptera</taxon>
        <taxon>Cimicomorpha</taxon>
        <taxon>Miridae</taxon>
        <taxon>Mirini</taxon>
        <taxon>Apolygus</taxon>
    </lineage>
</organism>
<evidence type="ECO:0000256" key="1">
    <source>
        <dbReference type="ARBA" id="ARBA00005968"/>
    </source>
</evidence>
<gene>
    <name evidence="5" type="ORF">GE061_010109</name>
</gene>
<sequence length="748" mass="84036">MMNRGRERNVRDAAQTTYVNNLRSNFTNNFRNRRSAAGGPEIGADCVKVENVELYKSENAEAHHTDRFVLTEESLIIRRGTNFFIALRTDRVFDPAVDDMRITMDFGPTPSITKGTKAVMMATFGDKAESCGGRWDAVITSLNETDIVLEIASPSNCPIGIWRCSVNTGLVENKRMVSIKKIEEDIYILLNPWNKDDNVYLSDEAERNEYVLNDVGKVWMGSYKEPKGRRWVFGQFEDVTLPCVILLLELSDLPHEDRGNPVLIARAISAVVNDADEGGLTIGRWDGNYADGTSPHAWTGSLPIMEEYMNSGGQPVAYAQCWVFSALTVTICRALGLPCRTTTNYVSAHDTNSSLTVDKFFDSKGEEIVGGPDGSCHDSCWNFHVWNDVWMSRPDLPQGYGGWQIIDATPQEMSESLMRCGPASVEAVRKGQVGFMYDTPFVFSEVNADVCHFREDTQSDWGFSRSRMNQYHVGRRIITKRVDVDDDVGDSDMWDVTADYKSAEGSREERMAVFNAVKGVDRAQMLYDFPNQGQEDVFFDLVEIDQIHFGQPFSVVVNIENRSNEVRNIDAVLTANSIFYTGVTVHRLKRAEGHFQMEPNSQQTLRCEVRPEEYESKLVDHSLVKIHAVANVVQTRQTWSEEDDFPLIKPPLDIKIEGETIVGHPCTATFSFSNPLDRPLTNCVISVEGPGLQYPKILKTEDVNPRGFFTHSESFHPRRIGERKFVAAFSSDQLADIFGSISVSVSSP</sequence>
<feature type="active site" evidence="2">
    <location>
        <position position="407"/>
    </location>
</feature>
<feature type="binding site" evidence="3">
    <location>
        <position position="509"/>
    </location>
    <ligand>
        <name>Ca(2+)</name>
        <dbReference type="ChEBI" id="CHEBI:29108"/>
    </ligand>
</feature>
<dbReference type="SMART" id="SM00460">
    <property type="entry name" value="TGc"/>
    <property type="match status" value="1"/>
</dbReference>
<dbReference type="InterPro" id="IPR014756">
    <property type="entry name" value="Ig_E-set"/>
</dbReference>